<dbReference type="InterPro" id="IPR002885">
    <property type="entry name" value="PPR_rpt"/>
</dbReference>
<dbReference type="Proteomes" id="UP001054821">
    <property type="component" value="Chromosome 1"/>
</dbReference>
<dbReference type="Pfam" id="PF01535">
    <property type="entry name" value="PPR"/>
    <property type="match status" value="2"/>
</dbReference>
<organism evidence="4 5">
    <name type="scientific">Prunus dulcis</name>
    <name type="common">Almond</name>
    <name type="synonym">Amygdalus dulcis</name>
    <dbReference type="NCBI Taxonomy" id="3755"/>
    <lineage>
        <taxon>Eukaryota</taxon>
        <taxon>Viridiplantae</taxon>
        <taxon>Streptophyta</taxon>
        <taxon>Embryophyta</taxon>
        <taxon>Tracheophyta</taxon>
        <taxon>Spermatophyta</taxon>
        <taxon>Magnoliopsida</taxon>
        <taxon>eudicotyledons</taxon>
        <taxon>Gunneridae</taxon>
        <taxon>Pentapetalae</taxon>
        <taxon>rosids</taxon>
        <taxon>fabids</taxon>
        <taxon>Rosales</taxon>
        <taxon>Rosaceae</taxon>
        <taxon>Amygdaloideae</taxon>
        <taxon>Amygdaleae</taxon>
        <taxon>Prunus</taxon>
    </lineage>
</organism>
<dbReference type="EMBL" id="JAJFAZ020000001">
    <property type="protein sequence ID" value="KAI5348460.1"/>
    <property type="molecule type" value="Genomic_DNA"/>
</dbReference>
<evidence type="ECO:0000313" key="4">
    <source>
        <dbReference type="EMBL" id="KAI5348460.1"/>
    </source>
</evidence>
<dbReference type="PANTHER" id="PTHR47926">
    <property type="entry name" value="PENTATRICOPEPTIDE REPEAT-CONTAINING PROTEIN"/>
    <property type="match status" value="1"/>
</dbReference>
<dbReference type="InterPro" id="IPR046848">
    <property type="entry name" value="E_motif"/>
</dbReference>
<comment type="caution">
    <text evidence="4">The sequence shown here is derived from an EMBL/GenBank/DDBJ whole genome shotgun (WGS) entry which is preliminary data.</text>
</comment>
<dbReference type="InterPro" id="IPR046960">
    <property type="entry name" value="PPR_At4g14850-like_plant"/>
</dbReference>
<keyword evidence="1" id="KW-0677">Repeat</keyword>
<evidence type="ECO:0000256" key="3">
    <source>
        <dbReference type="SAM" id="MobiDB-lite"/>
    </source>
</evidence>
<feature type="region of interest" description="Disordered" evidence="3">
    <location>
        <begin position="212"/>
        <end position="235"/>
    </location>
</feature>
<dbReference type="GO" id="GO:0009451">
    <property type="term" value="P:RNA modification"/>
    <property type="evidence" value="ECO:0007669"/>
    <property type="project" value="InterPro"/>
</dbReference>
<reference evidence="4 5" key="1">
    <citation type="journal article" date="2022" name="G3 (Bethesda)">
        <title>Whole-genome sequence and methylome profiling of the almond [Prunus dulcis (Mill.) D.A. Webb] cultivar 'Nonpareil'.</title>
        <authorList>
            <person name="D'Amico-Willman K.M."/>
            <person name="Ouma W.Z."/>
            <person name="Meulia T."/>
            <person name="Sideli G.M."/>
            <person name="Gradziel T.M."/>
            <person name="Fresnedo-Ramirez J."/>
        </authorList>
    </citation>
    <scope>NUCLEOTIDE SEQUENCE [LARGE SCALE GENOMIC DNA]</scope>
    <source>
        <strain evidence="4">Clone GOH B32 T37-40</strain>
    </source>
</reference>
<evidence type="ECO:0000256" key="1">
    <source>
        <dbReference type="ARBA" id="ARBA00022737"/>
    </source>
</evidence>
<feature type="compositionally biased region" description="Polar residues" evidence="3">
    <location>
        <begin position="214"/>
        <end position="235"/>
    </location>
</feature>
<dbReference type="PROSITE" id="PS51375">
    <property type="entry name" value="PPR"/>
    <property type="match status" value="1"/>
</dbReference>
<dbReference type="GO" id="GO:0003723">
    <property type="term" value="F:RNA binding"/>
    <property type="evidence" value="ECO:0007669"/>
    <property type="project" value="InterPro"/>
</dbReference>
<accession>A0AAD4ZJR3</accession>
<keyword evidence="5" id="KW-1185">Reference proteome</keyword>
<evidence type="ECO:0008006" key="6">
    <source>
        <dbReference type="Google" id="ProtNLM"/>
    </source>
</evidence>
<proteinExistence type="predicted"/>
<evidence type="ECO:0000256" key="2">
    <source>
        <dbReference type="PROSITE-ProRule" id="PRU00708"/>
    </source>
</evidence>
<dbReference type="Pfam" id="PF20431">
    <property type="entry name" value="E_motif"/>
    <property type="match status" value="1"/>
</dbReference>
<dbReference type="Gene3D" id="1.25.40.10">
    <property type="entry name" value="Tetratricopeptide repeat domain"/>
    <property type="match status" value="1"/>
</dbReference>
<protein>
    <recommendedName>
        <fullName evidence="6">Pentatricopeptide repeat superfamily protein</fullName>
    </recommendedName>
</protein>
<dbReference type="InterPro" id="IPR011990">
    <property type="entry name" value="TPR-like_helical_dom_sf"/>
</dbReference>
<dbReference type="AlphaFoldDB" id="A0AAD4ZJR3"/>
<name>A0AAD4ZJR3_PRUDU</name>
<sequence length="254" mass="27605">MYSKCGLVGDGFRVFDEMPDRNLVTWTLMISAAVQDGQFEWGLEINLGLIRSGLRPNEFTIVGVLKGCAECASTILKHMNLARVFIVLLGKLLEDIESAKGVIESMLNLDAAGWNTMIGGGSRIHGNIELGEWTGKNLVPENDVSYVLLSKVYSEGGSWEDATKIRRETIERGVPKNTGYSWIEFLATSDEAELDGPHPTSGLSTKRAVAKANDQPTSTCKKSGTGRTKLTGGTNNAKFAPENPYVPLLSAKCY</sequence>
<gene>
    <name evidence="4" type="ORF">L3X38_001347</name>
</gene>
<feature type="repeat" description="PPR" evidence="2">
    <location>
        <begin position="22"/>
        <end position="56"/>
    </location>
</feature>
<evidence type="ECO:0000313" key="5">
    <source>
        <dbReference type="Proteomes" id="UP001054821"/>
    </source>
</evidence>